<keyword evidence="3" id="KW-1185">Reference proteome</keyword>
<dbReference type="EMBL" id="VDGG01000069">
    <property type="protein sequence ID" value="TQR05533.1"/>
    <property type="molecule type" value="Genomic_DNA"/>
</dbReference>
<dbReference type="Gene3D" id="3.40.630.30">
    <property type="match status" value="1"/>
</dbReference>
<dbReference type="RefSeq" id="WP_142609222.1">
    <property type="nucleotide sequence ID" value="NZ_VDGG01000069.1"/>
</dbReference>
<dbReference type="InterPro" id="IPR051531">
    <property type="entry name" value="N-acetyltransferase"/>
</dbReference>
<dbReference type="InterPro" id="IPR000182">
    <property type="entry name" value="GNAT_dom"/>
</dbReference>
<sequence length="181" mass="21208">MIKKRDLHECTSLYELMSDPTVLPYVRHKAYSVDEYWFSTKQLMEEEEAGTVITRTITSDFGQPIGTINLFDIEDGAGFLGTWIGTQFQGLGYNKKAKEQFLEELFFELDIHTVFLRIRKTNPKSIRAAEKLPYTIKANESHPFIYAEINKKQEVYDLYYIPKDLFHLVMMQQSNEEEQAM</sequence>
<dbReference type="Proteomes" id="UP000318937">
    <property type="component" value="Unassembled WGS sequence"/>
</dbReference>
<proteinExistence type="predicted"/>
<feature type="domain" description="N-acetyltransferase" evidence="1">
    <location>
        <begin position="11"/>
        <end position="132"/>
    </location>
</feature>
<dbReference type="SUPFAM" id="SSF55729">
    <property type="entry name" value="Acyl-CoA N-acyltransferases (Nat)"/>
    <property type="match status" value="1"/>
</dbReference>
<name>A0A544SK15_9BACI</name>
<evidence type="ECO:0000313" key="2">
    <source>
        <dbReference type="EMBL" id="TQR05533.1"/>
    </source>
</evidence>
<dbReference type="PANTHER" id="PTHR43792">
    <property type="entry name" value="GNAT FAMILY, PUTATIVE (AFU_ORTHOLOGUE AFUA_3G00765)-RELATED-RELATED"/>
    <property type="match status" value="1"/>
</dbReference>
<gene>
    <name evidence="2" type="ORF">FG383_19585</name>
</gene>
<dbReference type="InterPro" id="IPR016181">
    <property type="entry name" value="Acyl_CoA_acyltransferase"/>
</dbReference>
<dbReference type="Pfam" id="PF13302">
    <property type="entry name" value="Acetyltransf_3"/>
    <property type="match status" value="1"/>
</dbReference>
<accession>A0A544SK15</accession>
<keyword evidence="2" id="KW-0808">Transferase</keyword>
<dbReference type="PANTHER" id="PTHR43792:SF1">
    <property type="entry name" value="N-ACETYLTRANSFERASE DOMAIN-CONTAINING PROTEIN"/>
    <property type="match status" value="1"/>
</dbReference>
<organism evidence="2 3">
    <name type="scientific">Psychrobacillus soli</name>
    <dbReference type="NCBI Taxonomy" id="1543965"/>
    <lineage>
        <taxon>Bacteria</taxon>
        <taxon>Bacillati</taxon>
        <taxon>Bacillota</taxon>
        <taxon>Bacilli</taxon>
        <taxon>Bacillales</taxon>
        <taxon>Bacillaceae</taxon>
        <taxon>Psychrobacillus</taxon>
    </lineage>
</organism>
<dbReference type="AlphaFoldDB" id="A0A544SK15"/>
<evidence type="ECO:0000313" key="3">
    <source>
        <dbReference type="Proteomes" id="UP000318937"/>
    </source>
</evidence>
<dbReference type="OrthoDB" id="2352097at2"/>
<evidence type="ECO:0000259" key="1">
    <source>
        <dbReference type="Pfam" id="PF13302"/>
    </source>
</evidence>
<protein>
    <submittedName>
        <fullName evidence="2">GNAT family N-acetyltransferase</fullName>
    </submittedName>
</protein>
<reference evidence="2 3" key="1">
    <citation type="submission" date="2019-05" db="EMBL/GenBank/DDBJ databases">
        <title>Psychrobacillus vulpis sp. nov., a new species isolated from feces of a red fox that inhabits in The Tablas de Daimiel Natural Park, Albacete, Spain.</title>
        <authorList>
            <person name="Rodriguez M."/>
            <person name="Reina J.C."/>
            <person name="Bejar V."/>
            <person name="Llamas I."/>
        </authorList>
    </citation>
    <scope>NUCLEOTIDE SEQUENCE [LARGE SCALE GENOMIC DNA]</scope>
    <source>
        <strain evidence="2 3">NHI-2</strain>
    </source>
</reference>
<comment type="caution">
    <text evidence="2">The sequence shown here is derived from an EMBL/GenBank/DDBJ whole genome shotgun (WGS) entry which is preliminary data.</text>
</comment>
<dbReference type="GO" id="GO:0016747">
    <property type="term" value="F:acyltransferase activity, transferring groups other than amino-acyl groups"/>
    <property type="evidence" value="ECO:0007669"/>
    <property type="project" value="InterPro"/>
</dbReference>